<sequence length="449" mass="50221">MPRQPKPKPDKAPKPARASKGTETAAISFDPILRQDNLPEWRLDPEATDYSVANTAITTPNEPAAITRDAAKWRALGHVTGVQVLHEWETTPKMISELAGYNGFRTHAALVNFTDTIVCDIIPAGLMLGYHKFDIERAKSMLPQTNTDLSNVMSQLPEEMSALYNELRTCVSALSEKQTNTMIKPADLVKSYCTDNQLKSMIDKIVAFLPFPMFLPITHNMVTKRKYEEDFIDVTATILAHAIQILLFAPTEWNRDIVYKRDSDQYTRRYPTPPGHGGDCRTVAGIFSLEDLHRPVLLVCLTDYRRSVGSNLTSKRGPQARGKFLGYFDVLTQKPTLNGETDLSAMQLATTRLLDNPLSAANTVDQPIHTEDLAAKEAAEALKTPQRTARKDSNNRAGIAFDDRSLDLQSLYIECVSVRHTFRRHDGDTANIAGNQPLYETLDNMTKEE</sequence>
<evidence type="ECO:0000313" key="3">
    <source>
        <dbReference type="Proteomes" id="UP000801864"/>
    </source>
</evidence>
<proteinExistence type="predicted"/>
<evidence type="ECO:0000313" key="2">
    <source>
        <dbReference type="EMBL" id="KAF3073085.1"/>
    </source>
</evidence>
<evidence type="ECO:0000256" key="1">
    <source>
        <dbReference type="SAM" id="MobiDB-lite"/>
    </source>
</evidence>
<protein>
    <submittedName>
        <fullName evidence="2">Uncharacterized protein</fullName>
    </submittedName>
</protein>
<reference evidence="2 3" key="1">
    <citation type="submission" date="2018-06" db="EMBL/GenBank/DDBJ databases">
        <title>Genome analysis of cellulolytic fungus Trichoderma lentiforme CFAM-422.</title>
        <authorList>
            <person name="Steindorff A.S."/>
            <person name="Formighieri E.F."/>
            <person name="Midorikawa G.E.O."/>
            <person name="Tamietti M.S."/>
            <person name="Ramos E.Z."/>
            <person name="Silva A.S."/>
            <person name="Bon E.P.S."/>
            <person name="Mendes T.D."/>
            <person name="Damaso M.C.T."/>
            <person name="Favaro L.C.L."/>
        </authorList>
    </citation>
    <scope>NUCLEOTIDE SEQUENCE [LARGE SCALE GENOMIC DNA]</scope>
    <source>
        <strain evidence="2 3">CFAM-422</strain>
    </source>
</reference>
<dbReference type="Proteomes" id="UP000801864">
    <property type="component" value="Unassembled WGS sequence"/>
</dbReference>
<feature type="region of interest" description="Disordered" evidence="1">
    <location>
        <begin position="1"/>
        <end position="26"/>
    </location>
</feature>
<comment type="caution">
    <text evidence="2">The sequence shown here is derived from an EMBL/GenBank/DDBJ whole genome shotgun (WGS) entry which is preliminary data.</text>
</comment>
<name>A0A9P4XIF9_9HYPO</name>
<dbReference type="EMBL" id="QLNT01000007">
    <property type="protein sequence ID" value="KAF3073085.1"/>
    <property type="molecule type" value="Genomic_DNA"/>
</dbReference>
<organism evidence="2 3">
    <name type="scientific">Trichoderma lentiforme</name>
    <dbReference type="NCBI Taxonomy" id="1567552"/>
    <lineage>
        <taxon>Eukaryota</taxon>
        <taxon>Fungi</taxon>
        <taxon>Dikarya</taxon>
        <taxon>Ascomycota</taxon>
        <taxon>Pezizomycotina</taxon>
        <taxon>Sordariomycetes</taxon>
        <taxon>Hypocreomycetidae</taxon>
        <taxon>Hypocreales</taxon>
        <taxon>Hypocreaceae</taxon>
        <taxon>Trichoderma</taxon>
    </lineage>
</organism>
<gene>
    <name evidence="2" type="ORF">CFAM422_004962</name>
</gene>
<accession>A0A9P4XIF9</accession>
<keyword evidence="3" id="KW-1185">Reference proteome</keyword>
<dbReference type="AlphaFoldDB" id="A0A9P4XIF9"/>